<evidence type="ECO:0000256" key="1">
    <source>
        <dbReference type="SAM" id="Coils"/>
    </source>
</evidence>
<organism evidence="3 4">
    <name type="scientific">Megasphaera hexanoica</name>
    <dbReference type="NCBI Taxonomy" id="1675036"/>
    <lineage>
        <taxon>Bacteria</taxon>
        <taxon>Bacillati</taxon>
        <taxon>Bacillota</taxon>
        <taxon>Negativicutes</taxon>
        <taxon>Veillonellales</taxon>
        <taxon>Veillonellaceae</taxon>
        <taxon>Megasphaera</taxon>
    </lineage>
</organism>
<protein>
    <submittedName>
        <fullName evidence="3">AAA family ATPase</fullName>
    </submittedName>
</protein>
<accession>A0A848BYU1</accession>
<comment type="caution">
    <text evidence="3">The sequence shown here is derived from an EMBL/GenBank/DDBJ whole genome shotgun (WGS) entry which is preliminary data.</text>
</comment>
<evidence type="ECO:0000313" key="3">
    <source>
        <dbReference type="EMBL" id="NME28179.1"/>
    </source>
</evidence>
<dbReference type="Proteomes" id="UP000591071">
    <property type="component" value="Unassembled WGS sequence"/>
</dbReference>
<dbReference type="InterPro" id="IPR026866">
    <property type="entry name" value="CR006_AAA"/>
</dbReference>
<dbReference type="InterPro" id="IPR027417">
    <property type="entry name" value="P-loop_NTPase"/>
</dbReference>
<feature type="coiled-coil region" evidence="1">
    <location>
        <begin position="404"/>
        <end position="459"/>
    </location>
</feature>
<dbReference type="EMBL" id="JABAFG010000008">
    <property type="protein sequence ID" value="NME28179.1"/>
    <property type="molecule type" value="Genomic_DNA"/>
</dbReference>
<dbReference type="RefSeq" id="WP_170087496.1">
    <property type="nucleotide sequence ID" value="NZ_JABAFG010000008.1"/>
</dbReference>
<dbReference type="GO" id="GO:0000731">
    <property type="term" value="P:DNA synthesis involved in DNA repair"/>
    <property type="evidence" value="ECO:0007669"/>
    <property type="project" value="TreeGrafter"/>
</dbReference>
<keyword evidence="1" id="KW-0175">Coiled coil</keyword>
<feature type="domain" description="Protein CR006 P-loop" evidence="2">
    <location>
        <begin position="27"/>
        <end position="740"/>
    </location>
</feature>
<proteinExistence type="predicted"/>
<dbReference type="Pfam" id="PF13166">
    <property type="entry name" value="AAA_13"/>
    <property type="match status" value="1"/>
</dbReference>
<dbReference type="PANTHER" id="PTHR32182:SF22">
    <property type="entry name" value="ATP-DEPENDENT ENDONUCLEASE, OLD FAMILY-RELATED"/>
    <property type="match status" value="1"/>
</dbReference>
<dbReference type="PANTHER" id="PTHR32182">
    <property type="entry name" value="DNA REPLICATION AND REPAIR PROTEIN RECF"/>
    <property type="match status" value="1"/>
</dbReference>
<reference evidence="3 4" key="1">
    <citation type="submission" date="2020-04" db="EMBL/GenBank/DDBJ databases">
        <authorList>
            <person name="Hitch T.C.A."/>
            <person name="Wylensek D."/>
            <person name="Clavel T."/>
        </authorList>
    </citation>
    <scope>NUCLEOTIDE SEQUENCE [LARGE SCALE GENOMIC DNA]</scope>
    <source>
        <strain evidence="3 4">Oil-RF-744-FAT-WT-6-1</strain>
    </source>
</reference>
<evidence type="ECO:0000313" key="4">
    <source>
        <dbReference type="Proteomes" id="UP000591071"/>
    </source>
</evidence>
<dbReference type="GO" id="GO:0006302">
    <property type="term" value="P:double-strand break repair"/>
    <property type="evidence" value="ECO:0007669"/>
    <property type="project" value="TreeGrafter"/>
</dbReference>
<dbReference type="AlphaFoldDB" id="A0A848BYU1"/>
<evidence type="ECO:0000259" key="2">
    <source>
        <dbReference type="Pfam" id="PF13166"/>
    </source>
</evidence>
<dbReference type="SUPFAM" id="SSF52540">
    <property type="entry name" value="P-loop containing nucleoside triphosphate hydrolases"/>
    <property type="match status" value="1"/>
</dbReference>
<feature type="coiled-coil region" evidence="1">
    <location>
        <begin position="87"/>
        <end position="118"/>
    </location>
</feature>
<dbReference type="Gene3D" id="3.40.50.300">
    <property type="entry name" value="P-loop containing nucleotide triphosphate hydrolases"/>
    <property type="match status" value="2"/>
</dbReference>
<gene>
    <name evidence="3" type="ORF">HF872_06015</name>
</gene>
<name>A0A848BYU1_9FIRM</name>
<sequence>MTEKKMQGAIKAIFLDDNTFHGVTINPTLINYFYGKNGSGKSTIARLIRSKSGITPDISNFEVLVYDQDFIAKNIKEDAAMPGVFSLNEGNIEIQNKVAELNEERNKLAVQYQEKKNALTDAKGKLPALRIALESSCWETTADIRNRFAKALAGKRGKKSVFTDELLSIKEPKEQDFKVLKTLYETAFDKSAKSYPLLKEGCKESPEEPLDSVLLSQPIISSADTPFAKFIQAVGATDWVKQGHELFAEKTDGHCPYCHQLLPADFAKQLAACFDEEYKSDIDSLENFQQSYNDTFARLLTQFDNNLNCEFSHIDFTVYKEQLINLKKTVQINQGLIQEKLDAPSRPIYLEDTSELIDSLNALIKKFNAAIQANNDIIASLQEKQAECKKSVWQHMAFLSKKELDAYRTSLKNVNAEISKLTKEQNDITQKGLSLKSQIAELNSQIVNVDSTMEAINKELLDSGFQGFRLQKNKPDSAKYEIIRDDGSPAHGLSEGERNFIAFLYFYHKVKGREHADSDFKDRIVVIDDPVSSMDSSSLFIVSAIIREMISICFNNGSASKKDAPRYIKQIFVLTHNAFFHKEVSYNRLKYYHCVNFYLIQKKRNVSTVKLCVKQDVNSDTPAIEKNFTPVRDAYAALWKEYKEATSSTVIMRTARQILEYYFIQISGYEGQTLADRIMKRKDDFLEIAPDGTENREKQHLLNALLRYIGAENQRFNDGLDYVEDTESVEQIRYTFKLIFDVMEQSQHYDMMMDPA</sequence>